<reference evidence="2 3" key="1">
    <citation type="submission" date="2017-02" db="EMBL/GenBank/DDBJ databases">
        <authorList>
            <person name="Peterson S.W."/>
        </authorList>
    </citation>
    <scope>NUCLEOTIDE SEQUENCE [LARGE SCALE GENOMIC DNA]</scope>
    <source>
        <strain evidence="2 3">S285</strain>
    </source>
</reference>
<dbReference type="SUPFAM" id="SSF53649">
    <property type="entry name" value="Alkaline phosphatase-like"/>
    <property type="match status" value="1"/>
</dbReference>
<name>A0A1W6MRM7_9HYPH</name>
<dbReference type="Proteomes" id="UP000193978">
    <property type="component" value="Chromosome"/>
</dbReference>
<evidence type="ECO:0000313" key="2">
    <source>
        <dbReference type="EMBL" id="ARN80261.1"/>
    </source>
</evidence>
<protein>
    <recommendedName>
        <fullName evidence="4">Phosphoesterase</fullName>
    </recommendedName>
</protein>
<dbReference type="KEGG" id="mbry:B1812_03245"/>
<sequence>MNKINIFALGATGILLAATPAQASCTLGDGVKRIIQIQFDNVHLRRDNPNVPSDLELMPNLLNFLQNNGVVSGNHYTPLISHTAGDILATLTGLYHDRLGMPVSNSYRVFDAAGHPSAGQPSFVYWTATNALDGGKPVLINENGKTAPAPWVPFTRAGCDVGAFSIADLEFETLPSDVTTVFGAGSPQDVAVRAQLASSSAATRQLASTNWLGVAIHCAQGSALCQSGGADNLPDEAGGYTGFKALYGDINARPAISPSGPIKDLDGNVIADSFGQPGFPNGFNPTATQSLGYIATMLEAGVPVVFGYIADAHDNRSGAGTFGPGEAAHVAQLKQYDAAWGKFFARLAADGITPDNSIFIITADENDHFVGGAPSPGNCDGVNVACTYPQTANPALGLTNRSVGELTTNLDSLLDSERGNATPFFVHSDDAPPLYIDGNPQPTDAVTRKLELDLAALVWNNPLPGKNDHLDTLAPYLADRAEMKLLHMVTSSPARTPSFVMFGNPDYFFQTTGGFVSGGVLQPNAPKSDCATVPTHCVFQNDGKNPPGPAGFAWNHGDVQKEITRTWFGMAGPGVKRLGRYDGVFSDHTDLRPTLLTLVGLVDDYVQDGRVLVELLQSGALPYSVASDDGEQEGGAGFVALARVYKQLNAPLGSVGRNSLLAATRAIKGEDAGYARYLGKIDEITTERDQVASEIKSALNAAAFSHKPISQGYAERLIRRARQLIERVGDLAER</sequence>
<evidence type="ECO:0008006" key="4">
    <source>
        <dbReference type="Google" id="ProtNLM"/>
    </source>
</evidence>
<feature type="signal peptide" evidence="1">
    <location>
        <begin position="1"/>
        <end position="23"/>
    </location>
</feature>
<evidence type="ECO:0000256" key="1">
    <source>
        <dbReference type="SAM" id="SignalP"/>
    </source>
</evidence>
<dbReference type="AlphaFoldDB" id="A0A1W6MRM7"/>
<dbReference type="Gene3D" id="3.40.720.10">
    <property type="entry name" value="Alkaline Phosphatase, subunit A"/>
    <property type="match status" value="1"/>
</dbReference>
<keyword evidence="1" id="KW-0732">Signal</keyword>
<gene>
    <name evidence="2" type="ORF">B1812_03245</name>
</gene>
<proteinExistence type="predicted"/>
<keyword evidence="3" id="KW-1185">Reference proteome</keyword>
<dbReference type="EMBL" id="CP019948">
    <property type="protein sequence ID" value="ARN80261.1"/>
    <property type="molecule type" value="Genomic_DNA"/>
</dbReference>
<accession>A0A1W6MRM7</accession>
<organism evidence="2 3">
    <name type="scientific">Methylocystis bryophila</name>
    <dbReference type="NCBI Taxonomy" id="655015"/>
    <lineage>
        <taxon>Bacteria</taxon>
        <taxon>Pseudomonadati</taxon>
        <taxon>Pseudomonadota</taxon>
        <taxon>Alphaproteobacteria</taxon>
        <taxon>Hyphomicrobiales</taxon>
        <taxon>Methylocystaceae</taxon>
        <taxon>Methylocystis</taxon>
    </lineage>
</organism>
<dbReference type="RefSeq" id="WP_085770322.1">
    <property type="nucleotide sequence ID" value="NZ_AP027149.1"/>
</dbReference>
<dbReference type="OrthoDB" id="8170501at2"/>
<feature type="chain" id="PRO_5013184762" description="Phosphoesterase" evidence="1">
    <location>
        <begin position="24"/>
        <end position="734"/>
    </location>
</feature>
<evidence type="ECO:0000313" key="3">
    <source>
        <dbReference type="Proteomes" id="UP000193978"/>
    </source>
</evidence>
<dbReference type="InterPro" id="IPR017850">
    <property type="entry name" value="Alkaline_phosphatase_core_sf"/>
</dbReference>